<dbReference type="Gene3D" id="3.40.980.10">
    <property type="entry name" value="MoaB/Mog-like domain"/>
    <property type="match status" value="1"/>
</dbReference>
<dbReference type="InterPro" id="IPR005110">
    <property type="entry name" value="MoeA_linker/N"/>
</dbReference>
<dbReference type="InterPro" id="IPR036135">
    <property type="entry name" value="MoeA_linker/N_sf"/>
</dbReference>
<dbReference type="GO" id="GO:0005829">
    <property type="term" value="C:cytosol"/>
    <property type="evidence" value="ECO:0007669"/>
    <property type="project" value="TreeGrafter"/>
</dbReference>
<dbReference type="EC" id="2.10.1.1" evidence="6"/>
<keyword evidence="4 6" id="KW-0501">Molybdenum cofactor biosynthesis</keyword>
<dbReference type="PROSITE" id="PS51022">
    <property type="entry name" value="L27"/>
    <property type="match status" value="1"/>
</dbReference>
<evidence type="ECO:0000256" key="5">
    <source>
        <dbReference type="ARBA" id="ARBA00047317"/>
    </source>
</evidence>
<dbReference type="AlphaFoldDB" id="A0AA52EFG5"/>
<evidence type="ECO:0000256" key="4">
    <source>
        <dbReference type="ARBA" id="ARBA00023150"/>
    </source>
</evidence>
<dbReference type="GO" id="GO:0006777">
    <property type="term" value="P:Mo-molybdopterin cofactor biosynthetic process"/>
    <property type="evidence" value="ECO:0007669"/>
    <property type="project" value="UniProtKB-UniRule"/>
</dbReference>
<dbReference type="InterPro" id="IPR004172">
    <property type="entry name" value="L27_dom"/>
</dbReference>
<evidence type="ECO:0000259" key="7">
    <source>
        <dbReference type="PROSITE" id="PS51022"/>
    </source>
</evidence>
<dbReference type="SUPFAM" id="SSF53218">
    <property type="entry name" value="Molybdenum cofactor biosynthesis proteins"/>
    <property type="match status" value="1"/>
</dbReference>
<keyword evidence="6" id="KW-0500">Molybdenum</keyword>
<evidence type="ECO:0000256" key="2">
    <source>
        <dbReference type="ARBA" id="ARBA00005046"/>
    </source>
</evidence>
<dbReference type="PANTHER" id="PTHR10192">
    <property type="entry name" value="MOLYBDOPTERIN BIOSYNTHESIS PROTEIN"/>
    <property type="match status" value="1"/>
</dbReference>
<dbReference type="SUPFAM" id="SSF63867">
    <property type="entry name" value="MoeA C-terminal domain-like"/>
    <property type="match status" value="1"/>
</dbReference>
<dbReference type="Gene3D" id="3.90.105.10">
    <property type="entry name" value="Molybdopterin biosynthesis moea protein, domain 2"/>
    <property type="match status" value="1"/>
</dbReference>
<gene>
    <name evidence="8" type="ORF">QGN29_08325</name>
</gene>
<dbReference type="SMART" id="SM00852">
    <property type="entry name" value="MoCF_biosynth"/>
    <property type="match status" value="1"/>
</dbReference>
<dbReference type="CDD" id="cd00887">
    <property type="entry name" value="MoeA"/>
    <property type="match status" value="1"/>
</dbReference>
<name>A0AA52EFG5_9PROT</name>
<dbReference type="Pfam" id="PF03453">
    <property type="entry name" value="MoeA_N"/>
    <property type="match status" value="1"/>
</dbReference>
<comment type="catalytic activity">
    <reaction evidence="5">
        <text>adenylyl-molybdopterin + molybdate = Mo-molybdopterin + AMP + H(+)</text>
        <dbReference type="Rhea" id="RHEA:35047"/>
        <dbReference type="ChEBI" id="CHEBI:15378"/>
        <dbReference type="ChEBI" id="CHEBI:36264"/>
        <dbReference type="ChEBI" id="CHEBI:62727"/>
        <dbReference type="ChEBI" id="CHEBI:71302"/>
        <dbReference type="ChEBI" id="CHEBI:456215"/>
        <dbReference type="EC" id="2.10.1.1"/>
    </reaction>
</comment>
<evidence type="ECO:0000313" key="8">
    <source>
        <dbReference type="EMBL" id="WND01564.1"/>
    </source>
</evidence>
<sequence>MQDHSMVSLQQALDTIGEQVRQTEIIDVTVENSLGYVLAENVVSLINIPPFDNSAMDGFALKSSDVTEQRRPLKVLGIIAAGDVPLMRPFNSGECYQIMTGAPIPAGCDTVVPVELSQMVEASVTFSEAYPAGKHIRQEGTDIKEGARLYAAGRKITSQMIQALCSVGQSTVKVYTKPSVVWLSTGEELTDTPGDLLEPGKIFNSSGPYGEAVLPALGAALKWRKTIPDDLDLFRSYLDKADEQSIDVIISTGAVSVGVYDFVRSELEAKGWDILLHRAKVKPGKPILFAKYTKTGSQTRYFFGLPGNPVSSAMGLRVFVTPFLRAMQNLPEECASHAVLTAPAKANKGLTVFMKAVVKISHEGRMEIQPLEGQLSYQTGAMGDMNAWLIHPEGKDLIDEGAVVTYLPFLPD</sequence>
<dbReference type="GO" id="GO:0046872">
    <property type="term" value="F:metal ion binding"/>
    <property type="evidence" value="ECO:0007669"/>
    <property type="project" value="UniProtKB-UniRule"/>
</dbReference>
<dbReference type="Proteomes" id="UP001268683">
    <property type="component" value="Chromosome"/>
</dbReference>
<dbReference type="Pfam" id="PF00994">
    <property type="entry name" value="MoCF_biosynth"/>
    <property type="match status" value="1"/>
</dbReference>
<organism evidence="8 9">
    <name type="scientific">Temperatibacter marinus</name>
    <dbReference type="NCBI Taxonomy" id="1456591"/>
    <lineage>
        <taxon>Bacteria</taxon>
        <taxon>Pseudomonadati</taxon>
        <taxon>Pseudomonadota</taxon>
        <taxon>Alphaproteobacteria</taxon>
        <taxon>Kordiimonadales</taxon>
        <taxon>Temperatibacteraceae</taxon>
        <taxon>Temperatibacter</taxon>
    </lineage>
</organism>
<comment type="cofactor">
    <cofactor evidence="6">
        <name>Mg(2+)</name>
        <dbReference type="ChEBI" id="CHEBI:18420"/>
    </cofactor>
</comment>
<dbReference type="SUPFAM" id="SSF63882">
    <property type="entry name" value="MoeA N-terminal region -like"/>
    <property type="match status" value="1"/>
</dbReference>
<dbReference type="InterPro" id="IPR005111">
    <property type="entry name" value="MoeA_C_domain_IV"/>
</dbReference>
<dbReference type="EMBL" id="CP123872">
    <property type="protein sequence ID" value="WND01564.1"/>
    <property type="molecule type" value="Genomic_DNA"/>
</dbReference>
<reference evidence="8" key="1">
    <citation type="submission" date="2023-04" db="EMBL/GenBank/DDBJ databases">
        <title>Complete genome sequence of Temperatibacter marinus.</title>
        <authorList>
            <person name="Rong J.-C."/>
            <person name="Yi M.-L."/>
            <person name="Zhao Q."/>
        </authorList>
    </citation>
    <scope>NUCLEOTIDE SEQUENCE</scope>
    <source>
        <strain evidence="8">NBRC 110045</strain>
    </source>
</reference>
<dbReference type="InterPro" id="IPR001453">
    <property type="entry name" value="MoaB/Mog_dom"/>
</dbReference>
<dbReference type="RefSeq" id="WP_310797392.1">
    <property type="nucleotide sequence ID" value="NZ_CP123872.1"/>
</dbReference>
<dbReference type="InterPro" id="IPR036688">
    <property type="entry name" value="MoeA_C_domain_IV_sf"/>
</dbReference>
<feature type="domain" description="L27" evidence="7">
    <location>
        <begin position="1"/>
        <end position="24"/>
    </location>
</feature>
<dbReference type="Gene3D" id="2.40.340.10">
    <property type="entry name" value="MoeA, C-terminal, domain IV"/>
    <property type="match status" value="1"/>
</dbReference>
<dbReference type="PANTHER" id="PTHR10192:SF5">
    <property type="entry name" value="GEPHYRIN"/>
    <property type="match status" value="1"/>
</dbReference>
<keyword evidence="6" id="KW-0808">Transferase</keyword>
<protein>
    <recommendedName>
        <fullName evidence="6">Molybdopterin molybdenumtransferase</fullName>
        <ecNumber evidence="6">2.10.1.1</ecNumber>
    </recommendedName>
</protein>
<evidence type="ECO:0000313" key="9">
    <source>
        <dbReference type="Proteomes" id="UP001268683"/>
    </source>
</evidence>
<comment type="function">
    <text evidence="1 6">Catalyzes the insertion of molybdate into adenylated molybdopterin with the concomitant release of AMP.</text>
</comment>
<dbReference type="Gene3D" id="2.170.190.11">
    <property type="entry name" value="Molybdopterin biosynthesis moea protein, domain 3"/>
    <property type="match status" value="1"/>
</dbReference>
<dbReference type="Pfam" id="PF03454">
    <property type="entry name" value="MoeA_C"/>
    <property type="match status" value="1"/>
</dbReference>
<evidence type="ECO:0000256" key="1">
    <source>
        <dbReference type="ARBA" id="ARBA00002901"/>
    </source>
</evidence>
<comment type="similarity">
    <text evidence="3 6">Belongs to the MoeA family.</text>
</comment>
<evidence type="ECO:0000256" key="3">
    <source>
        <dbReference type="ARBA" id="ARBA00010763"/>
    </source>
</evidence>
<keyword evidence="9" id="KW-1185">Reference proteome</keyword>
<comment type="pathway">
    <text evidence="2 6">Cofactor biosynthesis; molybdopterin biosynthesis.</text>
</comment>
<keyword evidence="6" id="KW-0460">Magnesium</keyword>
<dbReference type="GO" id="GO:0061599">
    <property type="term" value="F:molybdopterin molybdotransferase activity"/>
    <property type="evidence" value="ECO:0007669"/>
    <property type="project" value="UniProtKB-UniRule"/>
</dbReference>
<keyword evidence="6" id="KW-0479">Metal-binding</keyword>
<dbReference type="InterPro" id="IPR038987">
    <property type="entry name" value="MoeA-like"/>
</dbReference>
<proteinExistence type="inferred from homology"/>
<accession>A0AA52EFG5</accession>
<evidence type="ECO:0000256" key="6">
    <source>
        <dbReference type="RuleBase" id="RU365090"/>
    </source>
</evidence>
<dbReference type="KEGG" id="tmk:QGN29_08325"/>
<dbReference type="InterPro" id="IPR036425">
    <property type="entry name" value="MoaB/Mog-like_dom_sf"/>
</dbReference>